<dbReference type="GeneID" id="87814898"/>
<reference evidence="2" key="2">
    <citation type="submission" date="2023-05" db="EMBL/GenBank/DDBJ databases">
        <authorList>
            <consortium name="Lawrence Berkeley National Laboratory"/>
            <person name="Steindorff A."/>
            <person name="Hensen N."/>
            <person name="Bonometti L."/>
            <person name="Westerberg I."/>
            <person name="Brannstrom I.O."/>
            <person name="Guillou S."/>
            <person name="Cros-Aarteil S."/>
            <person name="Calhoun S."/>
            <person name="Haridas S."/>
            <person name="Kuo A."/>
            <person name="Mondo S."/>
            <person name="Pangilinan J."/>
            <person name="Riley R."/>
            <person name="Labutti K."/>
            <person name="Andreopoulos B."/>
            <person name="Lipzen A."/>
            <person name="Chen C."/>
            <person name="Yanf M."/>
            <person name="Daum C."/>
            <person name="Ng V."/>
            <person name="Clum A."/>
            <person name="Ohm R."/>
            <person name="Martin F."/>
            <person name="Silar P."/>
            <person name="Natvig D."/>
            <person name="Lalanne C."/>
            <person name="Gautier V."/>
            <person name="Ament-Velasquez S.L."/>
            <person name="Kruys A."/>
            <person name="Hutchinson M.I."/>
            <person name="Powell A.J."/>
            <person name="Barry K."/>
            <person name="Miller A.N."/>
            <person name="Grigoriev I.V."/>
            <person name="Debuchy R."/>
            <person name="Gladieux P."/>
            <person name="Thoren M.H."/>
            <person name="Johannesson H."/>
        </authorList>
    </citation>
    <scope>NUCLEOTIDE SEQUENCE</scope>
    <source>
        <strain evidence="2">CBS 141.50</strain>
    </source>
</reference>
<name>A0AAN6ZKA3_9PEZI</name>
<sequence length="355" mass="41827">MRGVFHYFLHLPWELRDYIWKLAVRPFLPGAHVFRLYRVHDRDHTYLEYEVVSKNAPWRLSPSRLAAPRCLPRSADYSLALQATTPVSWKQNNPSTYLIDSGLWTACKESLLVIEAEFQNPVRRRGTWTPSEVEALRKRRGRFNLPETVTFSAFLDGYEPRYLTVFPAHDLFIIQAHDVLKVRWDFIWEFFMHCFRKAEAANHSQRHMALEYDPAWDEVAHDSHHREGPAAEFIDDFAMSNGIEDHFTLWLIDYRIKRNPRYRAFTTGKIKRPAVKPPAVFYASDRRYVEVNRWDVERWAGHNSKWNAGSEAPREHFCHYCGPHGIIERIEDRYEDWSGPLGNVVYGGVLACEYL</sequence>
<comment type="caution">
    <text evidence="2">The sequence shown here is derived from an EMBL/GenBank/DDBJ whole genome shotgun (WGS) entry which is preliminary data.</text>
</comment>
<protein>
    <recommendedName>
        <fullName evidence="1">2EXR domain-containing protein</fullName>
    </recommendedName>
</protein>
<reference evidence="2" key="1">
    <citation type="journal article" date="2023" name="Mol. Phylogenet. Evol.">
        <title>Genome-scale phylogeny and comparative genomics of the fungal order Sordariales.</title>
        <authorList>
            <person name="Hensen N."/>
            <person name="Bonometti L."/>
            <person name="Westerberg I."/>
            <person name="Brannstrom I.O."/>
            <person name="Guillou S."/>
            <person name="Cros-Aarteil S."/>
            <person name="Calhoun S."/>
            <person name="Haridas S."/>
            <person name="Kuo A."/>
            <person name="Mondo S."/>
            <person name="Pangilinan J."/>
            <person name="Riley R."/>
            <person name="LaButti K."/>
            <person name="Andreopoulos B."/>
            <person name="Lipzen A."/>
            <person name="Chen C."/>
            <person name="Yan M."/>
            <person name="Daum C."/>
            <person name="Ng V."/>
            <person name="Clum A."/>
            <person name="Steindorff A."/>
            <person name="Ohm R.A."/>
            <person name="Martin F."/>
            <person name="Silar P."/>
            <person name="Natvig D.O."/>
            <person name="Lalanne C."/>
            <person name="Gautier V."/>
            <person name="Ament-Velasquez S.L."/>
            <person name="Kruys A."/>
            <person name="Hutchinson M.I."/>
            <person name="Powell A.J."/>
            <person name="Barry K."/>
            <person name="Miller A.N."/>
            <person name="Grigoriev I.V."/>
            <person name="Debuchy R."/>
            <person name="Gladieux P."/>
            <person name="Hiltunen Thoren M."/>
            <person name="Johannesson H."/>
        </authorList>
    </citation>
    <scope>NUCLEOTIDE SEQUENCE</scope>
    <source>
        <strain evidence="2">CBS 141.50</strain>
    </source>
</reference>
<evidence type="ECO:0000313" key="3">
    <source>
        <dbReference type="Proteomes" id="UP001302676"/>
    </source>
</evidence>
<feature type="domain" description="2EXR" evidence="1">
    <location>
        <begin position="5"/>
        <end position="113"/>
    </location>
</feature>
<keyword evidence="3" id="KW-1185">Reference proteome</keyword>
<organism evidence="2 3">
    <name type="scientific">Dichotomopilus funicola</name>
    <dbReference type="NCBI Taxonomy" id="1934379"/>
    <lineage>
        <taxon>Eukaryota</taxon>
        <taxon>Fungi</taxon>
        <taxon>Dikarya</taxon>
        <taxon>Ascomycota</taxon>
        <taxon>Pezizomycotina</taxon>
        <taxon>Sordariomycetes</taxon>
        <taxon>Sordariomycetidae</taxon>
        <taxon>Sordariales</taxon>
        <taxon>Chaetomiaceae</taxon>
        <taxon>Dichotomopilus</taxon>
    </lineage>
</organism>
<gene>
    <name evidence="2" type="ORF">C8A04DRAFT_14912</name>
</gene>
<dbReference type="Pfam" id="PF20150">
    <property type="entry name" value="2EXR"/>
    <property type="match status" value="1"/>
</dbReference>
<proteinExistence type="predicted"/>
<dbReference type="InterPro" id="IPR045518">
    <property type="entry name" value="2EXR"/>
</dbReference>
<dbReference type="Proteomes" id="UP001302676">
    <property type="component" value="Unassembled WGS sequence"/>
</dbReference>
<dbReference type="RefSeq" id="XP_062633867.1">
    <property type="nucleotide sequence ID" value="XM_062778285.1"/>
</dbReference>
<accession>A0AAN6ZKA3</accession>
<dbReference type="AlphaFoldDB" id="A0AAN6ZKA3"/>
<evidence type="ECO:0000259" key="1">
    <source>
        <dbReference type="Pfam" id="PF20150"/>
    </source>
</evidence>
<evidence type="ECO:0000313" key="2">
    <source>
        <dbReference type="EMBL" id="KAK4140496.1"/>
    </source>
</evidence>
<dbReference type="EMBL" id="MU853630">
    <property type="protein sequence ID" value="KAK4140496.1"/>
    <property type="molecule type" value="Genomic_DNA"/>
</dbReference>